<dbReference type="Proteomes" id="UP001151760">
    <property type="component" value="Unassembled WGS sequence"/>
</dbReference>
<organism evidence="1 2">
    <name type="scientific">Tanacetum coccineum</name>
    <dbReference type="NCBI Taxonomy" id="301880"/>
    <lineage>
        <taxon>Eukaryota</taxon>
        <taxon>Viridiplantae</taxon>
        <taxon>Streptophyta</taxon>
        <taxon>Embryophyta</taxon>
        <taxon>Tracheophyta</taxon>
        <taxon>Spermatophyta</taxon>
        <taxon>Magnoliopsida</taxon>
        <taxon>eudicotyledons</taxon>
        <taxon>Gunneridae</taxon>
        <taxon>Pentapetalae</taxon>
        <taxon>asterids</taxon>
        <taxon>campanulids</taxon>
        <taxon>Asterales</taxon>
        <taxon>Asteraceae</taxon>
        <taxon>Asteroideae</taxon>
        <taxon>Anthemideae</taxon>
        <taxon>Anthemidinae</taxon>
        <taxon>Tanacetum</taxon>
    </lineage>
</organism>
<evidence type="ECO:0000313" key="2">
    <source>
        <dbReference type="Proteomes" id="UP001151760"/>
    </source>
</evidence>
<protein>
    <recommendedName>
        <fullName evidence="3">Reverse transcriptase domain-containing protein</fullName>
    </recommendedName>
</protein>
<evidence type="ECO:0008006" key="3">
    <source>
        <dbReference type="Google" id="ProtNLM"/>
    </source>
</evidence>
<dbReference type="EMBL" id="BQNB010009904">
    <property type="protein sequence ID" value="GJS70028.1"/>
    <property type="molecule type" value="Genomic_DNA"/>
</dbReference>
<gene>
    <name evidence="1" type="ORF">Tco_0702869</name>
</gene>
<dbReference type="PANTHER" id="PTHR33240">
    <property type="entry name" value="OS08G0508500 PROTEIN"/>
    <property type="match status" value="1"/>
</dbReference>
<dbReference type="PANTHER" id="PTHR33240:SF15">
    <property type="entry name" value="GAG-PRO-LIKE PROTEIN"/>
    <property type="match status" value="1"/>
</dbReference>
<name>A0ABQ4XYT0_9ASTR</name>
<accession>A0ABQ4XYT0</accession>
<proteinExistence type="predicted"/>
<evidence type="ECO:0000313" key="1">
    <source>
        <dbReference type="EMBL" id="GJS70028.1"/>
    </source>
</evidence>
<comment type="caution">
    <text evidence="1">The sequence shown here is derived from an EMBL/GenBank/DDBJ whole genome shotgun (WGS) entry which is preliminary data.</text>
</comment>
<reference evidence="1" key="1">
    <citation type="journal article" date="2022" name="Int. J. Mol. Sci.">
        <title>Draft Genome of Tanacetum Coccineum: Genomic Comparison of Closely Related Tanacetum-Family Plants.</title>
        <authorList>
            <person name="Yamashiro T."/>
            <person name="Shiraishi A."/>
            <person name="Nakayama K."/>
            <person name="Satake H."/>
        </authorList>
    </citation>
    <scope>NUCLEOTIDE SEQUENCE</scope>
</reference>
<reference evidence="1" key="2">
    <citation type="submission" date="2022-01" db="EMBL/GenBank/DDBJ databases">
        <authorList>
            <person name="Yamashiro T."/>
            <person name="Shiraishi A."/>
            <person name="Satake H."/>
            <person name="Nakayama K."/>
        </authorList>
    </citation>
    <scope>NUCLEOTIDE SEQUENCE</scope>
</reference>
<sequence length="325" mass="36572">MVKKWHDRFALLSKTPKEILALEKGKFKAPPPMTSLVKKRNNNKFCEFHGEVGHNTDECMHLKRQIEELIKIGKLSHVIKEIKQNNGKDQQKASKKREASSKDKALAILMVQPWQRVAMQRITQSFSPNLEISFPPIDEEEGAEGPMIIEAEVEGHFIHRMYVDGGSASEIMYEHCFNKLIPEVKRKMVPATAPLIGFSGEIIWPLRQISLLVKIGDEEHSTSALMNFVVVRSASPYYGIIERPGIRKIEVVPSTAHGMLKFPVERGVLMIRSSKIVTIECTSIAGTMGQSPAIKHAVEERIKVAINPKYPKQTVMIGSTLREEG</sequence>
<keyword evidence="2" id="KW-1185">Reference proteome</keyword>